<dbReference type="InterPro" id="IPR007627">
    <property type="entry name" value="RNA_pol_sigma70_r2"/>
</dbReference>
<feature type="domain" description="RNA polymerase sigma-70 region 2" evidence="6">
    <location>
        <begin position="33"/>
        <end position="98"/>
    </location>
</feature>
<dbReference type="InterPro" id="IPR013249">
    <property type="entry name" value="RNA_pol_sigma70_r4_t2"/>
</dbReference>
<proteinExistence type="inferred from homology"/>
<dbReference type="NCBIfam" id="TIGR02937">
    <property type="entry name" value="sigma70-ECF"/>
    <property type="match status" value="1"/>
</dbReference>
<keyword evidence="2" id="KW-0805">Transcription regulation</keyword>
<name>A0A521EEG6_9SPHI</name>
<dbReference type="EMBL" id="FXSZ01000014">
    <property type="protein sequence ID" value="SMO82313.1"/>
    <property type="molecule type" value="Genomic_DNA"/>
</dbReference>
<evidence type="ECO:0000256" key="1">
    <source>
        <dbReference type="ARBA" id="ARBA00010641"/>
    </source>
</evidence>
<organism evidence="8 9">
    <name type="scientific">Solitalea koreensis</name>
    <dbReference type="NCBI Taxonomy" id="543615"/>
    <lineage>
        <taxon>Bacteria</taxon>
        <taxon>Pseudomonadati</taxon>
        <taxon>Bacteroidota</taxon>
        <taxon>Sphingobacteriia</taxon>
        <taxon>Sphingobacteriales</taxon>
        <taxon>Sphingobacteriaceae</taxon>
        <taxon>Solitalea</taxon>
    </lineage>
</organism>
<reference evidence="8 9" key="1">
    <citation type="submission" date="2017-05" db="EMBL/GenBank/DDBJ databases">
        <authorList>
            <person name="Varghese N."/>
            <person name="Submissions S."/>
        </authorList>
    </citation>
    <scope>NUCLEOTIDE SEQUENCE [LARGE SCALE GENOMIC DNA]</scope>
    <source>
        <strain evidence="8 9">DSM 21342</strain>
    </source>
</reference>
<evidence type="ECO:0000259" key="7">
    <source>
        <dbReference type="Pfam" id="PF08281"/>
    </source>
</evidence>
<evidence type="ECO:0000259" key="6">
    <source>
        <dbReference type="Pfam" id="PF04542"/>
    </source>
</evidence>
<dbReference type="Gene3D" id="1.10.1740.10">
    <property type="match status" value="1"/>
</dbReference>
<evidence type="ECO:0000313" key="9">
    <source>
        <dbReference type="Proteomes" id="UP000315971"/>
    </source>
</evidence>
<sequence>MFVKLFSKRRPKDDSELLELYRQTGDLVYLGELYSRYMEMLFAVCFKYLKDEEASKDAVMQVFEKSSKDLLRQKVDNWKSWIHVVAKNYCLMQLRSKKHQFERNVVALKEDDEDDNVEFVDVLHHVDGVTKEEALTAMEKCIEQLPDEQKTCIELFYLQQKSYKKIVEITGFDINKVKSYVQNGKRNLKICMEKNG</sequence>
<dbReference type="OrthoDB" id="1116873at2"/>
<evidence type="ECO:0000313" key="8">
    <source>
        <dbReference type="EMBL" id="SMO82313.1"/>
    </source>
</evidence>
<dbReference type="SUPFAM" id="SSF88946">
    <property type="entry name" value="Sigma2 domain of RNA polymerase sigma factors"/>
    <property type="match status" value="1"/>
</dbReference>
<dbReference type="InterPro" id="IPR014284">
    <property type="entry name" value="RNA_pol_sigma-70_dom"/>
</dbReference>
<evidence type="ECO:0000256" key="2">
    <source>
        <dbReference type="ARBA" id="ARBA00023015"/>
    </source>
</evidence>
<dbReference type="GO" id="GO:0006352">
    <property type="term" value="P:DNA-templated transcription initiation"/>
    <property type="evidence" value="ECO:0007669"/>
    <property type="project" value="InterPro"/>
</dbReference>
<keyword evidence="4" id="KW-0238">DNA-binding</keyword>
<keyword evidence="3" id="KW-0731">Sigma factor</keyword>
<accession>A0A521EEG6</accession>
<dbReference type="InterPro" id="IPR039425">
    <property type="entry name" value="RNA_pol_sigma-70-like"/>
</dbReference>
<protein>
    <submittedName>
        <fullName evidence="8">RNA polymerase sigma-70 factor, ECF subfamily</fullName>
    </submittedName>
</protein>
<dbReference type="CDD" id="cd06171">
    <property type="entry name" value="Sigma70_r4"/>
    <property type="match status" value="1"/>
</dbReference>
<feature type="domain" description="RNA polymerase sigma factor 70 region 4 type 2" evidence="7">
    <location>
        <begin position="137"/>
        <end position="188"/>
    </location>
</feature>
<evidence type="ECO:0000256" key="3">
    <source>
        <dbReference type="ARBA" id="ARBA00023082"/>
    </source>
</evidence>
<dbReference type="GO" id="GO:0003677">
    <property type="term" value="F:DNA binding"/>
    <property type="evidence" value="ECO:0007669"/>
    <property type="project" value="UniProtKB-KW"/>
</dbReference>
<keyword evidence="9" id="KW-1185">Reference proteome</keyword>
<dbReference type="InterPro" id="IPR013325">
    <property type="entry name" value="RNA_pol_sigma_r2"/>
</dbReference>
<dbReference type="AlphaFoldDB" id="A0A521EEG6"/>
<dbReference type="PANTHER" id="PTHR43133">
    <property type="entry name" value="RNA POLYMERASE ECF-TYPE SIGMA FACTO"/>
    <property type="match status" value="1"/>
</dbReference>
<evidence type="ECO:0000256" key="5">
    <source>
        <dbReference type="ARBA" id="ARBA00023163"/>
    </source>
</evidence>
<dbReference type="PANTHER" id="PTHR43133:SF8">
    <property type="entry name" value="RNA POLYMERASE SIGMA FACTOR HI_1459-RELATED"/>
    <property type="match status" value="1"/>
</dbReference>
<gene>
    <name evidence="8" type="ORF">SAMN06265350_1149</name>
</gene>
<dbReference type="SUPFAM" id="SSF88659">
    <property type="entry name" value="Sigma3 and sigma4 domains of RNA polymerase sigma factors"/>
    <property type="match status" value="1"/>
</dbReference>
<dbReference type="Proteomes" id="UP000315971">
    <property type="component" value="Unassembled WGS sequence"/>
</dbReference>
<dbReference type="GO" id="GO:0016987">
    <property type="term" value="F:sigma factor activity"/>
    <property type="evidence" value="ECO:0007669"/>
    <property type="project" value="UniProtKB-KW"/>
</dbReference>
<evidence type="ECO:0000256" key="4">
    <source>
        <dbReference type="ARBA" id="ARBA00023125"/>
    </source>
</evidence>
<comment type="similarity">
    <text evidence="1">Belongs to the sigma-70 factor family. ECF subfamily.</text>
</comment>
<dbReference type="InterPro" id="IPR036388">
    <property type="entry name" value="WH-like_DNA-bd_sf"/>
</dbReference>
<dbReference type="InterPro" id="IPR013324">
    <property type="entry name" value="RNA_pol_sigma_r3/r4-like"/>
</dbReference>
<dbReference type="Pfam" id="PF04542">
    <property type="entry name" value="Sigma70_r2"/>
    <property type="match status" value="1"/>
</dbReference>
<keyword evidence="5" id="KW-0804">Transcription</keyword>
<dbReference type="Gene3D" id="1.10.10.10">
    <property type="entry name" value="Winged helix-like DNA-binding domain superfamily/Winged helix DNA-binding domain"/>
    <property type="match status" value="1"/>
</dbReference>
<dbReference type="RefSeq" id="WP_142604691.1">
    <property type="nucleotide sequence ID" value="NZ_FXSZ01000014.1"/>
</dbReference>
<dbReference type="Pfam" id="PF08281">
    <property type="entry name" value="Sigma70_r4_2"/>
    <property type="match status" value="1"/>
</dbReference>